<evidence type="ECO:0000313" key="2">
    <source>
        <dbReference type="Proteomes" id="UP001305779"/>
    </source>
</evidence>
<dbReference type="Proteomes" id="UP001305779">
    <property type="component" value="Unassembled WGS sequence"/>
</dbReference>
<sequence length="190" mass="21280">MGLGEAVDSDVPVVLDLEYNCFSAFYAKVSSSPSCASTHHDINPPGAKSNLDCIVLLAPSPHRDAEALIHFPTFPQLRSPTSLSTTSPFWQRLLPVENMDTDQIEVNVNDVVEYVRKLQDEQPNPNDNEHLPMESPARQELRGEVAPLLEKVHKEYCALFCKAYEEHDHAKAVKLKKLLEQMLVSLRSST</sequence>
<comment type="caution">
    <text evidence="1">The sequence shown here is derived from an EMBL/GenBank/DDBJ whole genome shotgun (WGS) entry which is preliminary data.</text>
</comment>
<keyword evidence="2" id="KW-1185">Reference proteome</keyword>
<evidence type="ECO:0000313" key="1">
    <source>
        <dbReference type="EMBL" id="KAK4502264.1"/>
    </source>
</evidence>
<organism evidence="1 2">
    <name type="scientific">Zasmidium cellare</name>
    <name type="common">Wine cellar mold</name>
    <name type="synonym">Racodium cellare</name>
    <dbReference type="NCBI Taxonomy" id="395010"/>
    <lineage>
        <taxon>Eukaryota</taxon>
        <taxon>Fungi</taxon>
        <taxon>Dikarya</taxon>
        <taxon>Ascomycota</taxon>
        <taxon>Pezizomycotina</taxon>
        <taxon>Dothideomycetes</taxon>
        <taxon>Dothideomycetidae</taxon>
        <taxon>Mycosphaerellales</taxon>
        <taxon>Mycosphaerellaceae</taxon>
        <taxon>Zasmidium</taxon>
    </lineage>
</organism>
<proteinExistence type="predicted"/>
<reference evidence="1 2" key="1">
    <citation type="journal article" date="2023" name="G3 (Bethesda)">
        <title>A chromosome-level genome assembly of Zasmidium syzygii isolated from banana leaves.</title>
        <authorList>
            <person name="van Westerhoven A.C."/>
            <person name="Mehrabi R."/>
            <person name="Talebi R."/>
            <person name="Steentjes M.B.F."/>
            <person name="Corcolon B."/>
            <person name="Chong P.A."/>
            <person name="Kema G.H.J."/>
            <person name="Seidl M.F."/>
        </authorList>
    </citation>
    <scope>NUCLEOTIDE SEQUENCE [LARGE SCALE GENOMIC DNA]</scope>
    <source>
        <strain evidence="1 2">P124</strain>
    </source>
</reference>
<accession>A0ABR0EL02</accession>
<dbReference type="EMBL" id="JAXOVC010000004">
    <property type="protein sequence ID" value="KAK4502264.1"/>
    <property type="molecule type" value="Genomic_DNA"/>
</dbReference>
<name>A0ABR0EL02_ZASCE</name>
<protein>
    <submittedName>
        <fullName evidence="1">Uncharacterized protein</fullName>
    </submittedName>
</protein>
<gene>
    <name evidence="1" type="ORF">PRZ48_005689</name>
</gene>